<organism evidence="8 9">
    <name type="scientific">Legionella londiniensis</name>
    <dbReference type="NCBI Taxonomy" id="45068"/>
    <lineage>
        <taxon>Bacteria</taxon>
        <taxon>Pseudomonadati</taxon>
        <taxon>Pseudomonadota</taxon>
        <taxon>Gammaproteobacteria</taxon>
        <taxon>Legionellales</taxon>
        <taxon>Legionellaceae</taxon>
        <taxon>Legionella</taxon>
    </lineage>
</organism>
<keyword evidence="4 6" id="KW-0732">Signal</keyword>
<dbReference type="PIRSF" id="PIRSF002741">
    <property type="entry name" value="MppA"/>
    <property type="match status" value="1"/>
</dbReference>
<evidence type="ECO:0000256" key="2">
    <source>
        <dbReference type="ARBA" id="ARBA00005695"/>
    </source>
</evidence>
<dbReference type="OrthoDB" id="9801912at2"/>
<dbReference type="InterPro" id="IPR000914">
    <property type="entry name" value="SBP_5_dom"/>
</dbReference>
<evidence type="ECO:0000256" key="1">
    <source>
        <dbReference type="ARBA" id="ARBA00004196"/>
    </source>
</evidence>
<dbReference type="STRING" id="45068.Llon_1281"/>
<dbReference type="InterPro" id="IPR039424">
    <property type="entry name" value="SBP_5"/>
</dbReference>
<dbReference type="EMBL" id="LNYK01000016">
    <property type="protein sequence ID" value="KTD21183.1"/>
    <property type="molecule type" value="Genomic_DNA"/>
</dbReference>
<evidence type="ECO:0000313" key="9">
    <source>
        <dbReference type="Proteomes" id="UP000054997"/>
    </source>
</evidence>
<dbReference type="PANTHER" id="PTHR30290:SF10">
    <property type="entry name" value="PERIPLASMIC OLIGOPEPTIDE-BINDING PROTEIN-RELATED"/>
    <property type="match status" value="1"/>
</dbReference>
<evidence type="ECO:0000256" key="6">
    <source>
        <dbReference type="SAM" id="SignalP"/>
    </source>
</evidence>
<keyword evidence="9" id="KW-1185">Reference proteome</keyword>
<dbReference type="Pfam" id="PF00496">
    <property type="entry name" value="SBP_bac_5"/>
    <property type="match status" value="1"/>
</dbReference>
<reference evidence="8 9" key="1">
    <citation type="submission" date="2015-11" db="EMBL/GenBank/DDBJ databases">
        <title>Genomic analysis of 38 Legionella species identifies large and diverse effector repertoires.</title>
        <authorList>
            <person name="Burstein D."/>
            <person name="Amaro F."/>
            <person name="Zusman T."/>
            <person name="Lifshitz Z."/>
            <person name="Cohen O."/>
            <person name="Gilbert J.A."/>
            <person name="Pupko T."/>
            <person name="Shuman H.A."/>
            <person name="Segal G."/>
        </authorList>
    </citation>
    <scope>NUCLEOTIDE SEQUENCE [LARGE SCALE GENOMIC DNA]</scope>
    <source>
        <strain evidence="8 9">ATCC 49505</strain>
    </source>
</reference>
<dbReference type="RefSeq" id="WP_058529480.1">
    <property type="nucleotide sequence ID" value="NZ_CAAAHZ010000003.1"/>
</dbReference>
<accession>A0A0W0VM52</accession>
<dbReference type="GO" id="GO:0015833">
    <property type="term" value="P:peptide transport"/>
    <property type="evidence" value="ECO:0007669"/>
    <property type="project" value="TreeGrafter"/>
</dbReference>
<dbReference type="AlphaFoldDB" id="A0A0W0VM52"/>
<protein>
    <submittedName>
        <fullName evidence="8">Extracellular solute-binding protein</fullName>
    </submittedName>
</protein>
<keyword evidence="5" id="KW-0812">Transmembrane</keyword>
<dbReference type="CDD" id="cd08505">
    <property type="entry name" value="PBP2_NikA_DppA_OppA_like_18"/>
    <property type="match status" value="1"/>
</dbReference>
<dbReference type="SUPFAM" id="SSF53850">
    <property type="entry name" value="Periplasmic binding protein-like II"/>
    <property type="match status" value="1"/>
</dbReference>
<gene>
    <name evidence="8" type="ORF">Llon_1281</name>
</gene>
<dbReference type="Proteomes" id="UP000054997">
    <property type="component" value="Unassembled WGS sequence"/>
</dbReference>
<comment type="caution">
    <text evidence="8">The sequence shown here is derived from an EMBL/GenBank/DDBJ whole genome shotgun (WGS) entry which is preliminary data.</text>
</comment>
<feature type="chain" id="PRO_5006914922" evidence="6">
    <location>
        <begin position="20"/>
        <end position="718"/>
    </location>
</feature>
<evidence type="ECO:0000313" key="8">
    <source>
        <dbReference type="EMBL" id="KTD21183.1"/>
    </source>
</evidence>
<dbReference type="PANTHER" id="PTHR30290">
    <property type="entry name" value="PERIPLASMIC BINDING COMPONENT OF ABC TRANSPORTER"/>
    <property type="match status" value="1"/>
</dbReference>
<dbReference type="Gene3D" id="3.40.190.10">
    <property type="entry name" value="Periplasmic binding protein-like II"/>
    <property type="match status" value="1"/>
</dbReference>
<name>A0A0W0VM52_9GAMM</name>
<dbReference type="GO" id="GO:1904680">
    <property type="term" value="F:peptide transmembrane transporter activity"/>
    <property type="evidence" value="ECO:0007669"/>
    <property type="project" value="TreeGrafter"/>
</dbReference>
<sequence length="718" mass="82510">MPRILLLLLLCLKAGVASAGWVFNNPYPQSEADENIYYSSFNEQPKTLDPAKSYSSNEYQFIGQIYEPLLQYDYLTRPYKLIPLTTAAMPEVHYYDEKGHELAASENTDVATSVYTIHLKPGIYYQPHPAFAKNKKGEFYYHNLTADYLDEHDINQLSDFKQQGTRELIADDYIYQIKRLADPAVNSPIYGLMSTYILGFKEFGKKLPSSVDRAFVDLRRYPLAGVQKINDYTFKIIVKGKYPQFIFWLAMPFFAPVPWEADLFYAQPGMEDRNISLGWYPIGTGPFMLTENNPNSRMVLEKNPKYHAEYFPSQGTGLDIKKGYLHHPDARLPLIEKAVFTLEKEAIPRWNKFLQGYYDLSGVAADSFDQAIQITQSGNTTLTPAMKAKGMRLTQMTDPSIFYLGFNMLDPVVGGQSERARKLRLAISIAVNYEENIAIFFNGRGIPAQGPIPPGIFGYREGKKGINPYVYRWKGEPVRRPISDALQLMREAGYPNGLDPNTNRPLILHYDVPASSGPDAKAQLNWMRKQFARIGISLNIRSTQYNRFQEKMRSGNAQIFSWGWNADYPDPENFLFLLYGPNEKVAYGGENAANYHNPLYDQLFEKMRYLPNDEERQKIIDEMVAILRHDAPWVWGINSQSLVLSQQWVAPFKTNTISQNTLKYMAINVSLRNYLRTLWNQPVLWPVLLFILLLLLLLLPFAFAYVQKQKKRAERIPL</sequence>
<evidence type="ECO:0000259" key="7">
    <source>
        <dbReference type="Pfam" id="PF00496"/>
    </source>
</evidence>
<evidence type="ECO:0000256" key="3">
    <source>
        <dbReference type="ARBA" id="ARBA00022448"/>
    </source>
</evidence>
<dbReference type="GO" id="GO:0043190">
    <property type="term" value="C:ATP-binding cassette (ABC) transporter complex"/>
    <property type="evidence" value="ECO:0007669"/>
    <property type="project" value="InterPro"/>
</dbReference>
<dbReference type="Gene3D" id="3.10.105.10">
    <property type="entry name" value="Dipeptide-binding Protein, Domain 3"/>
    <property type="match status" value="1"/>
</dbReference>
<dbReference type="PATRIC" id="fig|45068.5.peg.1386"/>
<feature type="domain" description="Solute-binding protein family 5" evidence="7">
    <location>
        <begin position="102"/>
        <end position="583"/>
    </location>
</feature>
<comment type="similarity">
    <text evidence="2">Belongs to the bacterial solute-binding protein 5 family.</text>
</comment>
<comment type="subcellular location">
    <subcellularLocation>
        <location evidence="1">Cell envelope</location>
    </subcellularLocation>
</comment>
<dbReference type="InterPro" id="IPR030678">
    <property type="entry name" value="Peptide/Ni-bd"/>
</dbReference>
<keyword evidence="5" id="KW-1133">Transmembrane helix</keyword>
<dbReference type="Gene3D" id="3.90.76.10">
    <property type="entry name" value="Dipeptide-binding Protein, Domain 1"/>
    <property type="match status" value="1"/>
</dbReference>
<feature type="signal peptide" evidence="6">
    <location>
        <begin position="1"/>
        <end position="19"/>
    </location>
</feature>
<proteinExistence type="inferred from homology"/>
<keyword evidence="5" id="KW-0472">Membrane</keyword>
<dbReference type="GO" id="GO:0030288">
    <property type="term" value="C:outer membrane-bounded periplasmic space"/>
    <property type="evidence" value="ECO:0007669"/>
    <property type="project" value="UniProtKB-ARBA"/>
</dbReference>
<feature type="transmembrane region" description="Helical" evidence="5">
    <location>
        <begin position="683"/>
        <end position="706"/>
    </location>
</feature>
<evidence type="ECO:0000256" key="5">
    <source>
        <dbReference type="SAM" id="Phobius"/>
    </source>
</evidence>
<keyword evidence="3" id="KW-0813">Transport</keyword>
<evidence type="ECO:0000256" key="4">
    <source>
        <dbReference type="ARBA" id="ARBA00022729"/>
    </source>
</evidence>